<dbReference type="Proteomes" id="UP001058974">
    <property type="component" value="Chromosome 1"/>
</dbReference>
<evidence type="ECO:0000313" key="6">
    <source>
        <dbReference type="Proteomes" id="UP001058974"/>
    </source>
</evidence>
<keyword evidence="2" id="KW-0560">Oxidoreductase</keyword>
<dbReference type="AlphaFoldDB" id="A0A9D5BI80"/>
<dbReference type="Gramene" id="Psat01G0262800-T1">
    <property type="protein sequence ID" value="KAI5444084.1"/>
    <property type="gene ID" value="KIW84_012628"/>
</dbReference>
<evidence type="ECO:0000256" key="2">
    <source>
        <dbReference type="ARBA" id="ARBA00023002"/>
    </source>
</evidence>
<evidence type="ECO:0000259" key="4">
    <source>
        <dbReference type="SMART" id="SM00829"/>
    </source>
</evidence>
<dbReference type="Gene3D" id="3.40.50.720">
    <property type="entry name" value="NAD(P)-binding Rossmann-like Domain"/>
    <property type="match status" value="1"/>
</dbReference>
<dbReference type="InterPro" id="IPR013154">
    <property type="entry name" value="ADH-like_N"/>
</dbReference>
<accession>A0A9D5BI80</accession>
<dbReference type="InterPro" id="IPR020843">
    <property type="entry name" value="ER"/>
</dbReference>
<sequence>MATEASSTDPTNITIPSHTKAWFYSQHGKPLDILKLHPNWPIPQLKHDQLLIKVVAASINPVDYKRMHALFKDSDPHLPIVPGFDVAGIVIKVGSEVVRFKVGDEVYGDINEEGLSNLKSLGTLSEYTIAEERLLAHKPKNLSFIEAASVPLAMETAYEGLERADFSAGKSILVLGGAGGVGSFAIQLAKHVYGASKIAATSSTGKLQFLRNLGVDLPIDYTKENFEDLPEKFDVIYDAVGQVDRAVKAIKEGGKIVSIAPPGFPPAIFFVLTSKGSILEKLRPYFESGQLKPVLDPKTPVPFSDVIEAFSYLETSRAVGKIVIYPIP</sequence>
<dbReference type="PANTHER" id="PTHR44573">
    <property type="entry name" value="NADPH-DEPENDENT ALKENAL/ONE OXIDOREDUCTASE, CHLOROPLASTIC"/>
    <property type="match status" value="1"/>
</dbReference>
<reference evidence="5 6" key="1">
    <citation type="journal article" date="2022" name="Nat. Genet.">
        <title>Improved pea reference genome and pan-genome highlight genomic features and evolutionary characteristics.</title>
        <authorList>
            <person name="Yang T."/>
            <person name="Liu R."/>
            <person name="Luo Y."/>
            <person name="Hu S."/>
            <person name="Wang D."/>
            <person name="Wang C."/>
            <person name="Pandey M.K."/>
            <person name="Ge S."/>
            <person name="Xu Q."/>
            <person name="Li N."/>
            <person name="Li G."/>
            <person name="Huang Y."/>
            <person name="Saxena R.K."/>
            <person name="Ji Y."/>
            <person name="Li M."/>
            <person name="Yan X."/>
            <person name="He Y."/>
            <person name="Liu Y."/>
            <person name="Wang X."/>
            <person name="Xiang C."/>
            <person name="Varshney R.K."/>
            <person name="Ding H."/>
            <person name="Gao S."/>
            <person name="Zong X."/>
        </authorList>
    </citation>
    <scope>NUCLEOTIDE SEQUENCE [LARGE SCALE GENOMIC DNA]</scope>
    <source>
        <strain evidence="5 6">cv. Zhongwan 6</strain>
    </source>
</reference>
<dbReference type="InterPro" id="IPR011032">
    <property type="entry name" value="GroES-like_sf"/>
</dbReference>
<dbReference type="Pfam" id="PF13602">
    <property type="entry name" value="ADH_zinc_N_2"/>
    <property type="match status" value="1"/>
</dbReference>
<dbReference type="InterPro" id="IPR002364">
    <property type="entry name" value="Quin_OxRdtase/zeta-crystal_CS"/>
</dbReference>
<evidence type="ECO:0000256" key="3">
    <source>
        <dbReference type="ARBA" id="ARBA00023027"/>
    </source>
</evidence>
<dbReference type="Gene3D" id="3.90.180.10">
    <property type="entry name" value="Medium-chain alcohol dehydrogenases, catalytic domain"/>
    <property type="match status" value="1"/>
</dbReference>
<comment type="caution">
    <text evidence="5">The sequence shown here is derived from an EMBL/GenBank/DDBJ whole genome shotgun (WGS) entry which is preliminary data.</text>
</comment>
<dbReference type="CDD" id="cd05289">
    <property type="entry name" value="MDR_like_2"/>
    <property type="match status" value="1"/>
</dbReference>
<dbReference type="Gramene" id="PSAT_LOCUS5804_t1">
    <property type="protein sequence ID" value="CAL5185380.1"/>
    <property type="gene ID" value="PSAT_LOCUS5804"/>
</dbReference>
<evidence type="ECO:0000313" key="5">
    <source>
        <dbReference type="EMBL" id="KAI5444084.1"/>
    </source>
</evidence>
<dbReference type="PANTHER" id="PTHR44573:SF3">
    <property type="entry name" value="CYTOSOLIC ALKENAL_ONE OXIDOREDUCTASE"/>
    <property type="match status" value="1"/>
</dbReference>
<comment type="similarity">
    <text evidence="1">Belongs to the zinc-containing alcohol dehydrogenase family. Quinone oxidoreductase subfamily.</text>
</comment>
<dbReference type="SUPFAM" id="SSF51735">
    <property type="entry name" value="NAD(P)-binding Rossmann-fold domains"/>
    <property type="match status" value="1"/>
</dbReference>
<feature type="domain" description="Enoyl reductase (ER)" evidence="4">
    <location>
        <begin position="29"/>
        <end position="324"/>
    </location>
</feature>
<dbReference type="SUPFAM" id="SSF50129">
    <property type="entry name" value="GroES-like"/>
    <property type="match status" value="1"/>
</dbReference>
<dbReference type="Pfam" id="PF08240">
    <property type="entry name" value="ADH_N"/>
    <property type="match status" value="1"/>
</dbReference>
<dbReference type="GO" id="GO:0016628">
    <property type="term" value="F:oxidoreductase activity, acting on the CH-CH group of donors, NAD or NADP as acceptor"/>
    <property type="evidence" value="ECO:0007669"/>
    <property type="project" value="InterPro"/>
</dbReference>
<evidence type="ECO:0000256" key="1">
    <source>
        <dbReference type="ARBA" id="ARBA00010371"/>
    </source>
</evidence>
<dbReference type="InterPro" id="IPR044626">
    <property type="entry name" value="AOR-like"/>
</dbReference>
<dbReference type="GO" id="GO:0008270">
    <property type="term" value="F:zinc ion binding"/>
    <property type="evidence" value="ECO:0007669"/>
    <property type="project" value="InterPro"/>
</dbReference>
<keyword evidence="6" id="KW-1185">Reference proteome</keyword>
<dbReference type="EMBL" id="JAMSHJ010000001">
    <property type="protein sequence ID" value="KAI5444084.1"/>
    <property type="molecule type" value="Genomic_DNA"/>
</dbReference>
<organism evidence="5 6">
    <name type="scientific">Pisum sativum</name>
    <name type="common">Garden pea</name>
    <name type="synonym">Lathyrus oleraceus</name>
    <dbReference type="NCBI Taxonomy" id="3888"/>
    <lineage>
        <taxon>Eukaryota</taxon>
        <taxon>Viridiplantae</taxon>
        <taxon>Streptophyta</taxon>
        <taxon>Embryophyta</taxon>
        <taxon>Tracheophyta</taxon>
        <taxon>Spermatophyta</taxon>
        <taxon>Magnoliopsida</taxon>
        <taxon>eudicotyledons</taxon>
        <taxon>Gunneridae</taxon>
        <taxon>Pentapetalae</taxon>
        <taxon>rosids</taxon>
        <taxon>fabids</taxon>
        <taxon>Fabales</taxon>
        <taxon>Fabaceae</taxon>
        <taxon>Papilionoideae</taxon>
        <taxon>50 kb inversion clade</taxon>
        <taxon>NPAAA clade</taxon>
        <taxon>Hologalegina</taxon>
        <taxon>IRL clade</taxon>
        <taxon>Fabeae</taxon>
        <taxon>Lathyrus</taxon>
    </lineage>
</organism>
<dbReference type="SMART" id="SM00829">
    <property type="entry name" value="PKS_ER"/>
    <property type="match status" value="1"/>
</dbReference>
<keyword evidence="3" id="KW-0520">NAD</keyword>
<protein>
    <recommendedName>
        <fullName evidence="4">Enoyl reductase (ER) domain-containing protein</fullName>
    </recommendedName>
</protein>
<name>A0A9D5BI80_PEA</name>
<dbReference type="PROSITE" id="PS01162">
    <property type="entry name" value="QOR_ZETA_CRYSTAL"/>
    <property type="match status" value="1"/>
</dbReference>
<gene>
    <name evidence="5" type="ORF">KIW84_012628</name>
</gene>
<proteinExistence type="inferred from homology"/>
<dbReference type="InterPro" id="IPR036291">
    <property type="entry name" value="NAD(P)-bd_dom_sf"/>
</dbReference>